<evidence type="ECO:0000313" key="2">
    <source>
        <dbReference type="Proteomes" id="UP001519343"/>
    </source>
</evidence>
<reference evidence="1 2" key="1">
    <citation type="submission" date="2021-03" db="EMBL/GenBank/DDBJ databases">
        <title>Genomic Encyclopedia of Type Strains, Phase IV (KMG-IV): sequencing the most valuable type-strain genomes for metagenomic binning, comparative biology and taxonomic classification.</title>
        <authorList>
            <person name="Goeker M."/>
        </authorList>
    </citation>
    <scope>NUCLEOTIDE SEQUENCE [LARGE SCALE GENOMIC DNA]</scope>
    <source>
        <strain evidence="1 2">DSM 24738</strain>
    </source>
</reference>
<dbReference type="Proteomes" id="UP001519343">
    <property type="component" value="Unassembled WGS sequence"/>
</dbReference>
<name>A0ABS4GN74_9BACL</name>
<keyword evidence="2" id="KW-1185">Reference proteome</keyword>
<comment type="caution">
    <text evidence="1">The sequence shown here is derived from an EMBL/GenBank/DDBJ whole genome shotgun (WGS) entry which is preliminary data.</text>
</comment>
<proteinExistence type="predicted"/>
<accession>A0ABS4GN74</accession>
<gene>
    <name evidence="1" type="ORF">J2Z37_001719</name>
</gene>
<dbReference type="RefSeq" id="WP_209809794.1">
    <property type="nucleotide sequence ID" value="NZ_JAGGKT010000003.1"/>
</dbReference>
<protein>
    <submittedName>
        <fullName evidence="1">Uncharacterized protein</fullName>
    </submittedName>
</protein>
<sequence length="67" mass="7957">MKLKDWEIYQKTIRQAVPNEQGINLQQHTPPISSKKMDELRKTVDEFENLPEEYVVLATNILKQFLK</sequence>
<evidence type="ECO:0000313" key="1">
    <source>
        <dbReference type="EMBL" id="MBP1931718.1"/>
    </source>
</evidence>
<dbReference type="EMBL" id="JAGGKT010000003">
    <property type="protein sequence ID" value="MBP1931718.1"/>
    <property type="molecule type" value="Genomic_DNA"/>
</dbReference>
<organism evidence="1 2">
    <name type="scientific">Ammoniphilus resinae</name>
    <dbReference type="NCBI Taxonomy" id="861532"/>
    <lineage>
        <taxon>Bacteria</taxon>
        <taxon>Bacillati</taxon>
        <taxon>Bacillota</taxon>
        <taxon>Bacilli</taxon>
        <taxon>Bacillales</taxon>
        <taxon>Paenibacillaceae</taxon>
        <taxon>Aneurinibacillus group</taxon>
        <taxon>Ammoniphilus</taxon>
    </lineage>
</organism>